<gene>
    <name evidence="5" type="ORF">JIP62_12365</name>
</gene>
<evidence type="ECO:0000313" key="5">
    <source>
        <dbReference type="EMBL" id="QQQ18093.1"/>
    </source>
</evidence>
<dbReference type="Gene3D" id="1.10.10.10">
    <property type="entry name" value="Winged helix-like DNA-binding domain superfamily/Winged helix DNA-binding domain"/>
    <property type="match status" value="1"/>
</dbReference>
<evidence type="ECO:0000313" key="6">
    <source>
        <dbReference type="Proteomes" id="UP000595448"/>
    </source>
</evidence>
<evidence type="ECO:0000256" key="2">
    <source>
        <dbReference type="ARBA" id="ARBA00023125"/>
    </source>
</evidence>
<dbReference type="PANTHER" id="PTHR42756:SF1">
    <property type="entry name" value="TRANSCRIPTIONAL REPRESSOR OF EMRAB OPERON"/>
    <property type="match status" value="1"/>
</dbReference>
<dbReference type="PANTHER" id="PTHR42756">
    <property type="entry name" value="TRANSCRIPTIONAL REGULATOR, MARR"/>
    <property type="match status" value="1"/>
</dbReference>
<keyword evidence="3" id="KW-0804">Transcription</keyword>
<dbReference type="PRINTS" id="PR00598">
    <property type="entry name" value="HTHMARR"/>
</dbReference>
<evidence type="ECO:0000256" key="3">
    <source>
        <dbReference type="ARBA" id="ARBA00023163"/>
    </source>
</evidence>
<proteinExistence type="predicted"/>
<dbReference type="SMART" id="SM00347">
    <property type="entry name" value="HTH_MARR"/>
    <property type="match status" value="1"/>
</dbReference>
<dbReference type="InterPro" id="IPR000835">
    <property type="entry name" value="HTH_MarR-typ"/>
</dbReference>
<dbReference type="RefSeq" id="WP_201102468.1">
    <property type="nucleotide sequence ID" value="NZ_CP067977.1"/>
</dbReference>
<dbReference type="InterPro" id="IPR036390">
    <property type="entry name" value="WH_DNA-bd_sf"/>
</dbReference>
<dbReference type="InterPro" id="IPR036388">
    <property type="entry name" value="WH-like_DNA-bd_sf"/>
</dbReference>
<keyword evidence="2" id="KW-0238">DNA-binding</keyword>
<organism evidence="5 6">
    <name type="scientific">Brevundimonas vitisensis</name>
    <dbReference type="NCBI Taxonomy" id="2800818"/>
    <lineage>
        <taxon>Bacteria</taxon>
        <taxon>Pseudomonadati</taxon>
        <taxon>Pseudomonadota</taxon>
        <taxon>Alphaproteobacteria</taxon>
        <taxon>Caulobacterales</taxon>
        <taxon>Caulobacteraceae</taxon>
        <taxon>Brevundimonas</taxon>
    </lineage>
</organism>
<dbReference type="EMBL" id="CP067977">
    <property type="protein sequence ID" value="QQQ18093.1"/>
    <property type="molecule type" value="Genomic_DNA"/>
</dbReference>
<feature type="domain" description="HTH marR-type" evidence="4">
    <location>
        <begin position="23"/>
        <end position="154"/>
    </location>
</feature>
<accession>A0ABX7BMJ3</accession>
<dbReference type="Pfam" id="PF01047">
    <property type="entry name" value="MarR"/>
    <property type="match status" value="1"/>
</dbReference>
<evidence type="ECO:0000259" key="4">
    <source>
        <dbReference type="PROSITE" id="PS50995"/>
    </source>
</evidence>
<dbReference type="PROSITE" id="PS50995">
    <property type="entry name" value="HTH_MARR_2"/>
    <property type="match status" value="1"/>
</dbReference>
<name>A0ABX7BMJ3_9CAUL</name>
<dbReference type="Proteomes" id="UP000595448">
    <property type="component" value="Chromosome"/>
</dbReference>
<dbReference type="SUPFAM" id="SSF46785">
    <property type="entry name" value="Winged helix' DNA-binding domain"/>
    <property type="match status" value="1"/>
</dbReference>
<reference evidence="5 6" key="1">
    <citation type="submission" date="2021-01" db="EMBL/GenBank/DDBJ databases">
        <title>Brevundimonas vitis sp. nov., an bacterium isolated from grape (Vitis vinifera).</title>
        <authorList>
            <person name="Jiang L."/>
            <person name="Lee J."/>
        </authorList>
    </citation>
    <scope>NUCLEOTIDE SEQUENCE [LARGE SCALE GENOMIC DNA]</scope>
    <source>
        <strain evidence="5 6">GRTSA-9</strain>
    </source>
</reference>
<keyword evidence="6" id="KW-1185">Reference proteome</keyword>
<evidence type="ECO:0000256" key="1">
    <source>
        <dbReference type="ARBA" id="ARBA00023015"/>
    </source>
</evidence>
<keyword evidence="1" id="KW-0805">Transcription regulation</keyword>
<protein>
    <submittedName>
        <fullName evidence="5">MarR family transcriptional regulator</fullName>
    </submittedName>
</protein>
<sequence>MGQSTDPRGARGDPRSLERRESELEALRGIFGLAMHLNERMYAALGHKRDQFDIYALSTLARRGPMKQSELAIGIGKSSVFVTRMVDHLEKDGLVERGQHQFDRRINVIRLTSEGKQAYERMKASAEALARDLFIQTPDERLDLLIANMRRMSTRMGFSLNAGPWPDEPQIPS</sequence>